<dbReference type="PANTHER" id="PTHR11240:SF22">
    <property type="entry name" value="RIBONUCLEASE T2"/>
    <property type="match status" value="1"/>
</dbReference>
<dbReference type="Gene3D" id="3.90.730.10">
    <property type="entry name" value="Ribonuclease T2-like"/>
    <property type="match status" value="1"/>
</dbReference>
<organism evidence="4 5">
    <name type="scientific">Aphanomyces euteiches</name>
    <dbReference type="NCBI Taxonomy" id="100861"/>
    <lineage>
        <taxon>Eukaryota</taxon>
        <taxon>Sar</taxon>
        <taxon>Stramenopiles</taxon>
        <taxon>Oomycota</taxon>
        <taxon>Saprolegniomycetes</taxon>
        <taxon>Saprolegniales</taxon>
        <taxon>Verrucalvaceae</taxon>
        <taxon>Aphanomyces</taxon>
    </lineage>
</organism>
<dbReference type="GO" id="GO:0006401">
    <property type="term" value="P:RNA catabolic process"/>
    <property type="evidence" value="ECO:0007669"/>
    <property type="project" value="TreeGrafter"/>
</dbReference>
<evidence type="ECO:0000313" key="5">
    <source>
        <dbReference type="Proteomes" id="UP000481153"/>
    </source>
</evidence>
<dbReference type="InterPro" id="IPR036430">
    <property type="entry name" value="RNase_T2-like_sf"/>
</dbReference>
<evidence type="ECO:0008006" key="6">
    <source>
        <dbReference type="Google" id="ProtNLM"/>
    </source>
</evidence>
<evidence type="ECO:0000256" key="3">
    <source>
        <dbReference type="SAM" id="SignalP"/>
    </source>
</evidence>
<evidence type="ECO:0000313" key="4">
    <source>
        <dbReference type="EMBL" id="KAF0736302.1"/>
    </source>
</evidence>
<dbReference type="AlphaFoldDB" id="A0A6G0X8M6"/>
<evidence type="ECO:0000256" key="2">
    <source>
        <dbReference type="RuleBase" id="RU004328"/>
    </source>
</evidence>
<dbReference type="InterPro" id="IPR001568">
    <property type="entry name" value="RNase_T2-like"/>
</dbReference>
<dbReference type="GO" id="GO:0003723">
    <property type="term" value="F:RNA binding"/>
    <property type="evidence" value="ECO:0007669"/>
    <property type="project" value="InterPro"/>
</dbReference>
<dbReference type="Proteomes" id="UP000481153">
    <property type="component" value="Unassembled WGS sequence"/>
</dbReference>
<proteinExistence type="inferred from homology"/>
<comment type="caution">
    <text evidence="4">The sequence shown here is derived from an EMBL/GenBank/DDBJ whole genome shotgun (WGS) entry which is preliminary data.</text>
</comment>
<dbReference type="EMBL" id="VJMJ01000089">
    <property type="protein sequence ID" value="KAF0736302.1"/>
    <property type="molecule type" value="Genomic_DNA"/>
</dbReference>
<keyword evidence="5" id="KW-1185">Reference proteome</keyword>
<comment type="similarity">
    <text evidence="1 2">Belongs to the RNase T2 family.</text>
</comment>
<dbReference type="GO" id="GO:0005576">
    <property type="term" value="C:extracellular region"/>
    <property type="evidence" value="ECO:0007669"/>
    <property type="project" value="TreeGrafter"/>
</dbReference>
<reference evidence="4 5" key="1">
    <citation type="submission" date="2019-07" db="EMBL/GenBank/DDBJ databases">
        <title>Genomics analysis of Aphanomyces spp. identifies a new class of oomycete effector associated with host adaptation.</title>
        <authorList>
            <person name="Gaulin E."/>
        </authorList>
    </citation>
    <scope>NUCLEOTIDE SEQUENCE [LARGE SCALE GENOMIC DNA]</scope>
    <source>
        <strain evidence="4 5">ATCC 201684</strain>
    </source>
</reference>
<feature type="signal peptide" evidence="3">
    <location>
        <begin position="1"/>
        <end position="22"/>
    </location>
</feature>
<name>A0A6G0X8M6_9STRA</name>
<dbReference type="VEuPathDB" id="FungiDB:AeMF1_015211"/>
<gene>
    <name evidence="4" type="ORF">Ae201684_007323</name>
</gene>
<dbReference type="PANTHER" id="PTHR11240">
    <property type="entry name" value="RIBONUCLEASE T2"/>
    <property type="match status" value="1"/>
</dbReference>
<feature type="chain" id="PRO_5026051190" description="SCP domain-containing protein" evidence="3">
    <location>
        <begin position="23"/>
        <end position="259"/>
    </location>
</feature>
<keyword evidence="3" id="KW-0732">Signal</keyword>
<accession>A0A6G0X8M6</accession>
<dbReference type="GO" id="GO:0033897">
    <property type="term" value="F:ribonuclease T2 activity"/>
    <property type="evidence" value="ECO:0007669"/>
    <property type="project" value="InterPro"/>
</dbReference>
<dbReference type="SUPFAM" id="SSF55895">
    <property type="entry name" value="Ribonuclease Rh-like"/>
    <property type="match status" value="1"/>
</dbReference>
<dbReference type="Pfam" id="PF00445">
    <property type="entry name" value="Ribonuclease_T2"/>
    <property type="match status" value="1"/>
</dbReference>
<evidence type="ECO:0000256" key="1">
    <source>
        <dbReference type="ARBA" id="ARBA00007469"/>
    </source>
</evidence>
<protein>
    <recommendedName>
        <fullName evidence="6">SCP domain-containing protein</fullName>
    </recommendedName>
</protein>
<sequence>MVHLLPGRLLASVVAAIAVVAAIPDPSSYGDQDLWVYTAQWLPQVCNEKSVRDSAVCKHLSKSQFQTTHFVAENLVPTYTDGSAQFGMCRYEYGTFLPSNIVAGGGANTLKQYWPYLNPAAKWGHLWDGEIGGTSTPQYNWTCGGMHQADYLRNVTALTTGITPSFVSQHIGETVETAAVRAAFKATHNVDVVLRCDDSTKLARVLVCLDKAKPSATSSDPTYEPTTAIPCPNAIQSHDSCSGHEVSIVGVGGRSFVSV</sequence>